<keyword evidence="1" id="KW-1133">Transmembrane helix</keyword>
<keyword evidence="1" id="KW-0472">Membrane</keyword>
<keyword evidence="3" id="KW-1185">Reference proteome</keyword>
<protein>
    <recommendedName>
        <fullName evidence="4">DUF3137 domain-containing protein</fullName>
    </recommendedName>
</protein>
<dbReference type="Proteomes" id="UP000290909">
    <property type="component" value="Chromosome"/>
</dbReference>
<dbReference type="AlphaFoldDB" id="A0A449BL69"/>
<proteinExistence type="predicted"/>
<dbReference type="RefSeq" id="WP_035370022.1">
    <property type="nucleotide sequence ID" value="NZ_LR215050.1"/>
</dbReference>
<sequence length="240" mass="27943">MNAQAILRKRNLYFGIFLGILAVFITLIIVIGVTVTDLNDLTLYYLILFLGFLVVVLYFKKLLASYNNLAKIAKVIQVQAGPIPFRTNVIENPKSFYDAGYQVHSNNQDYTILYKLLVEKNIKYGKHKRLYIALLIKNKGFDFYNKNMHDDINRLENKFKRKEFPNKYMITAFKAFDTMTEEHIKAIGEVVCYSVSKQSYVQINVGLALDEKLAYFLYSDSYDPNRYYKEAVEIIKNSVK</sequence>
<keyword evidence="1" id="KW-0812">Transmembrane</keyword>
<dbReference type="STRING" id="1408416.GCA_000702765_01290"/>
<feature type="transmembrane region" description="Helical" evidence="1">
    <location>
        <begin position="12"/>
        <end position="35"/>
    </location>
</feature>
<evidence type="ECO:0008006" key="4">
    <source>
        <dbReference type="Google" id="ProtNLM"/>
    </source>
</evidence>
<reference evidence="2 3" key="1">
    <citation type="submission" date="2019-01" db="EMBL/GenBank/DDBJ databases">
        <authorList>
            <consortium name="Pathogen Informatics"/>
        </authorList>
    </citation>
    <scope>NUCLEOTIDE SEQUENCE [LARGE SCALE GENOMIC DNA]</scope>
    <source>
        <strain evidence="2 3">NCTC10172</strain>
    </source>
</reference>
<accession>A0A449BL69</accession>
<evidence type="ECO:0000313" key="3">
    <source>
        <dbReference type="Proteomes" id="UP000290909"/>
    </source>
</evidence>
<evidence type="ECO:0000256" key="1">
    <source>
        <dbReference type="SAM" id="Phobius"/>
    </source>
</evidence>
<organism evidence="2 3">
    <name type="scientific">Acholeplasma hippikon</name>
    <dbReference type="NCBI Taxonomy" id="264636"/>
    <lineage>
        <taxon>Bacteria</taxon>
        <taxon>Bacillati</taxon>
        <taxon>Mycoplasmatota</taxon>
        <taxon>Mollicutes</taxon>
        <taxon>Acholeplasmatales</taxon>
        <taxon>Acholeplasmataceae</taxon>
        <taxon>Acholeplasma</taxon>
    </lineage>
</organism>
<gene>
    <name evidence="2" type="ORF">NCTC10172_01229</name>
</gene>
<dbReference type="KEGG" id="ahk:NCTC10172_01229"/>
<feature type="transmembrane region" description="Helical" evidence="1">
    <location>
        <begin position="41"/>
        <end position="59"/>
    </location>
</feature>
<name>A0A449BL69_9MOLU</name>
<evidence type="ECO:0000313" key="2">
    <source>
        <dbReference type="EMBL" id="VEU83172.1"/>
    </source>
</evidence>
<dbReference type="EMBL" id="LR215050">
    <property type="protein sequence ID" value="VEU83172.1"/>
    <property type="molecule type" value="Genomic_DNA"/>
</dbReference>